<dbReference type="HOGENOM" id="CLU_3107935_0_0_1"/>
<proteinExistence type="predicted"/>
<reference evidence="3 4" key="1">
    <citation type="submission" date="2014-06" db="EMBL/GenBank/DDBJ databases">
        <title>Evolutionary Origins and Diversification of the Mycorrhizal Mutualists.</title>
        <authorList>
            <consortium name="DOE Joint Genome Institute"/>
            <consortium name="Mycorrhizal Genomics Consortium"/>
            <person name="Kohler A."/>
            <person name="Kuo A."/>
            <person name="Nagy L.G."/>
            <person name="Floudas D."/>
            <person name="Copeland A."/>
            <person name="Barry K.W."/>
            <person name="Cichocki N."/>
            <person name="Veneault-Fourrey C."/>
            <person name="LaButti K."/>
            <person name="Lindquist E.A."/>
            <person name="Lipzen A."/>
            <person name="Lundell T."/>
            <person name="Morin E."/>
            <person name="Murat C."/>
            <person name="Riley R."/>
            <person name="Ohm R."/>
            <person name="Sun H."/>
            <person name="Tunlid A."/>
            <person name="Henrissat B."/>
            <person name="Grigoriev I.V."/>
            <person name="Hibbett D.S."/>
            <person name="Martin F."/>
        </authorList>
    </citation>
    <scope>NUCLEOTIDE SEQUENCE [LARGE SCALE GENOMIC DNA]</scope>
    <source>
        <strain evidence="3 4">SS14</strain>
    </source>
</reference>
<dbReference type="AlphaFoldDB" id="A0A0C9VEC2"/>
<feature type="region of interest" description="Disordered" evidence="1">
    <location>
        <begin position="1"/>
        <end position="23"/>
    </location>
</feature>
<evidence type="ECO:0000256" key="1">
    <source>
        <dbReference type="SAM" id="MobiDB-lite"/>
    </source>
</evidence>
<dbReference type="EMBL" id="KN837149">
    <property type="protein sequence ID" value="KIJ39752.1"/>
    <property type="molecule type" value="Genomic_DNA"/>
</dbReference>
<sequence length="51" mass="5469">MGIPEAFSEYTTESSGEGSPGFNWKRCPMEEEESGLVSGIRVACQLGIGMI</sequence>
<evidence type="ECO:0000313" key="4">
    <source>
        <dbReference type="Proteomes" id="UP000054279"/>
    </source>
</evidence>
<protein>
    <submittedName>
        <fullName evidence="3">Uncharacterized protein</fullName>
    </submittedName>
</protein>
<keyword evidence="4" id="KW-1185">Reference proteome</keyword>
<dbReference type="Proteomes" id="UP000054279">
    <property type="component" value="Unassembled WGS sequence"/>
</dbReference>
<evidence type="ECO:0000313" key="3">
    <source>
        <dbReference type="EMBL" id="KIJ39752.1"/>
    </source>
</evidence>
<accession>A0A0C9VEC2</accession>
<gene>
    <name evidence="3" type="ORF">M422DRAFT_32559</name>
    <name evidence="2" type="ORF">M422DRAFT_34489</name>
</gene>
<evidence type="ECO:0000313" key="2">
    <source>
        <dbReference type="EMBL" id="KIJ35876.1"/>
    </source>
</evidence>
<dbReference type="EMBL" id="KN837184">
    <property type="protein sequence ID" value="KIJ35876.1"/>
    <property type="molecule type" value="Genomic_DNA"/>
</dbReference>
<name>A0A0C9VEC2_SPHS4</name>
<feature type="compositionally biased region" description="Low complexity" evidence="1">
    <location>
        <begin position="8"/>
        <end position="17"/>
    </location>
</feature>
<organism evidence="3 4">
    <name type="scientific">Sphaerobolus stellatus (strain SS14)</name>
    <dbReference type="NCBI Taxonomy" id="990650"/>
    <lineage>
        <taxon>Eukaryota</taxon>
        <taxon>Fungi</taxon>
        <taxon>Dikarya</taxon>
        <taxon>Basidiomycota</taxon>
        <taxon>Agaricomycotina</taxon>
        <taxon>Agaricomycetes</taxon>
        <taxon>Phallomycetidae</taxon>
        <taxon>Geastrales</taxon>
        <taxon>Sphaerobolaceae</taxon>
        <taxon>Sphaerobolus</taxon>
    </lineage>
</organism>